<sequence length="162" mass="19036">MFSNVNRLQGNNEDCIGECTLLIQNSIIDGQDGCLVEVNKAKKGAPFRYAESIIEALYYLRLKYELPYRELERTVYEISKYFNGFKGPDYTTIHKRVKKMSENKTISHIIKDDKTTIIIDEDGVRIFSSNDLRLQFWKVSKMYQKVLLKINRNRQIDLIDLE</sequence>
<reference evidence="2" key="1">
    <citation type="journal article" date="2020" name="mSystems">
        <title>Genome- and Community-Level Interaction Insights into Carbon Utilization and Element Cycling Functions of Hydrothermarchaeota in Hydrothermal Sediment.</title>
        <authorList>
            <person name="Zhou Z."/>
            <person name="Liu Y."/>
            <person name="Xu W."/>
            <person name="Pan J."/>
            <person name="Luo Z.H."/>
            <person name="Li M."/>
        </authorList>
    </citation>
    <scope>NUCLEOTIDE SEQUENCE [LARGE SCALE GENOMIC DNA]</scope>
    <source>
        <strain evidence="2">SpSt-468</strain>
    </source>
</reference>
<evidence type="ECO:0000259" key="1">
    <source>
        <dbReference type="Pfam" id="PF13737"/>
    </source>
</evidence>
<accession>A0A7C3ERX5</accession>
<dbReference type="InterPro" id="IPR025668">
    <property type="entry name" value="Tnp_DDE_dom"/>
</dbReference>
<dbReference type="Pfam" id="PF13737">
    <property type="entry name" value="DDE_Tnp_1_5"/>
    <property type="match status" value="1"/>
</dbReference>
<gene>
    <name evidence="2" type="ORF">ENS19_01110</name>
</gene>
<dbReference type="AlphaFoldDB" id="A0A7C3ERX5"/>
<feature type="domain" description="Transposase DDE" evidence="1">
    <location>
        <begin position="20"/>
        <end position="127"/>
    </location>
</feature>
<organism evidence="2">
    <name type="scientific">Candidatus Methanomethylicus mesodigestus</name>
    <dbReference type="NCBI Taxonomy" id="1867258"/>
    <lineage>
        <taxon>Archaea</taxon>
        <taxon>Thermoproteota</taxon>
        <taxon>Methanosuratincolia</taxon>
        <taxon>Candidatus Methanomethylicales</taxon>
        <taxon>Candidatus Methanomethylicaceae</taxon>
        <taxon>Candidatus Methanomethylicus</taxon>
    </lineage>
</organism>
<evidence type="ECO:0000313" key="2">
    <source>
        <dbReference type="EMBL" id="HFK19860.1"/>
    </source>
</evidence>
<dbReference type="EMBL" id="DSTX01000001">
    <property type="protein sequence ID" value="HFK19860.1"/>
    <property type="molecule type" value="Genomic_DNA"/>
</dbReference>
<comment type="caution">
    <text evidence="2">The sequence shown here is derived from an EMBL/GenBank/DDBJ whole genome shotgun (WGS) entry which is preliminary data.</text>
</comment>
<protein>
    <recommendedName>
        <fullName evidence="1">Transposase DDE domain-containing protein</fullName>
    </recommendedName>
</protein>
<name>A0A7C3ERX5_9CREN</name>
<proteinExistence type="predicted"/>